<feature type="compositionally biased region" description="Basic and acidic residues" evidence="1">
    <location>
        <begin position="453"/>
        <end position="462"/>
    </location>
</feature>
<evidence type="ECO:0008006" key="4">
    <source>
        <dbReference type="Google" id="ProtNLM"/>
    </source>
</evidence>
<evidence type="ECO:0000313" key="2">
    <source>
        <dbReference type="EMBL" id="KAF4637297.1"/>
    </source>
</evidence>
<reference evidence="2 3" key="1">
    <citation type="submission" date="2020-03" db="EMBL/GenBank/DDBJ databases">
        <title>Draft Genome Sequence of Cudoniella acicularis.</title>
        <authorList>
            <person name="Buettner E."/>
            <person name="Kellner H."/>
        </authorList>
    </citation>
    <scope>NUCLEOTIDE SEQUENCE [LARGE SCALE GENOMIC DNA]</scope>
    <source>
        <strain evidence="2 3">DSM 108380</strain>
    </source>
</reference>
<feature type="compositionally biased region" description="Low complexity" evidence="1">
    <location>
        <begin position="1"/>
        <end position="16"/>
    </location>
</feature>
<sequence length="636" mass="66794">MIPSSSRSTTPNPRSDSIPRSLDATTNSSIRPRNRRLNTLEDQELSTTSGTSTPRAGSRDVSPIPAKHPSRSGASGNSSNGRLVGGFLAPSSSGRHGGSNGNGSSSPVGGMWNTGWMSSALQQVASSVLGSMAPEDDGPSNRGASPRPKPRRRGGSGGNSKRALPEAWGPSQLTANKIGMGSTSERDTEVRARKMRGVLEGRDEDKRAMDTNGKYKRRISAEEDRPSTAQDEGDALVYIHHVKPTDTFAGVVLKYNCQKEVFRKANGLWSNDGLQFRKTVVLPVNACAIKGRPCEPPSADNQGVDLLAPTPGIEDPHPFTNGNTWPSITSPYGTSAEPPENDGNPWSHVRWVLIDSSPSSEPVEIARMSRKTLGYFPPRRRKSIATQSSVSTPRGSTDLSQISQSISNEPGSSASTPPRRTSNLGPRPSQPLSSIGSYFPPSPMTSSTRIRPRRESVGEAADRLGWMRGPGGVGTMGSNVRKPGPGQDGLNSWAKKHIPGLAIDSLPSTSIMGAESAHFGFSDELAAIAEGPINGASISGTATPSGNGMGLENAAAAVEGFFRKLVIKGPGTPLLRARAESDLIELLDGAGSDDGRGFEISPGRARSATPVGTGREDLDSVIRGRASAGAKGGKSD</sequence>
<protein>
    <recommendedName>
        <fullName evidence="4">LysM domain-containing protein</fullName>
    </recommendedName>
</protein>
<feature type="region of interest" description="Disordered" evidence="1">
    <location>
        <begin position="310"/>
        <end position="343"/>
    </location>
</feature>
<evidence type="ECO:0000256" key="1">
    <source>
        <dbReference type="SAM" id="MobiDB-lite"/>
    </source>
</evidence>
<dbReference type="EMBL" id="JAAMPI010000028">
    <property type="protein sequence ID" value="KAF4637297.1"/>
    <property type="molecule type" value="Genomic_DNA"/>
</dbReference>
<name>A0A8H4RZC0_9HELO</name>
<feature type="compositionally biased region" description="Basic and acidic residues" evidence="1">
    <location>
        <begin position="184"/>
        <end position="195"/>
    </location>
</feature>
<organism evidence="2 3">
    <name type="scientific">Cudoniella acicularis</name>
    <dbReference type="NCBI Taxonomy" id="354080"/>
    <lineage>
        <taxon>Eukaryota</taxon>
        <taxon>Fungi</taxon>
        <taxon>Dikarya</taxon>
        <taxon>Ascomycota</taxon>
        <taxon>Pezizomycotina</taxon>
        <taxon>Leotiomycetes</taxon>
        <taxon>Helotiales</taxon>
        <taxon>Tricladiaceae</taxon>
        <taxon>Cudoniella</taxon>
    </lineage>
</organism>
<feature type="compositionally biased region" description="Polar residues" evidence="1">
    <location>
        <begin position="115"/>
        <end position="129"/>
    </location>
</feature>
<comment type="caution">
    <text evidence="2">The sequence shown here is derived from an EMBL/GenBank/DDBJ whole genome shotgun (WGS) entry which is preliminary data.</text>
</comment>
<dbReference type="AlphaFoldDB" id="A0A8H4RZC0"/>
<dbReference type="InterPro" id="IPR045030">
    <property type="entry name" value="LYSM1-4"/>
</dbReference>
<proteinExistence type="predicted"/>
<feature type="region of interest" description="Disordered" evidence="1">
    <location>
        <begin position="1"/>
        <end position="195"/>
    </location>
</feature>
<dbReference type="OrthoDB" id="2192830at2759"/>
<feature type="compositionally biased region" description="Polar residues" evidence="1">
    <location>
        <begin position="45"/>
        <end position="55"/>
    </location>
</feature>
<feature type="compositionally biased region" description="Polar residues" evidence="1">
    <location>
        <begin position="384"/>
        <end position="436"/>
    </location>
</feature>
<dbReference type="Proteomes" id="UP000566819">
    <property type="component" value="Unassembled WGS sequence"/>
</dbReference>
<dbReference type="InterPro" id="IPR018392">
    <property type="entry name" value="LysM"/>
</dbReference>
<feature type="compositionally biased region" description="Low complexity" evidence="1">
    <location>
        <begin position="71"/>
        <end position="82"/>
    </location>
</feature>
<feature type="compositionally biased region" description="Polar residues" evidence="1">
    <location>
        <begin position="320"/>
        <end position="333"/>
    </location>
</feature>
<accession>A0A8H4RZC0</accession>
<dbReference type="PANTHER" id="PTHR20932:SF8">
    <property type="entry name" value="LD22649P"/>
    <property type="match status" value="1"/>
</dbReference>
<dbReference type="PANTHER" id="PTHR20932">
    <property type="entry name" value="LYSM AND PUTATIVE PEPTIDOGLYCAN-BINDING DOMAIN-CONTAINING PROTEIN"/>
    <property type="match status" value="1"/>
</dbReference>
<dbReference type="CDD" id="cd00118">
    <property type="entry name" value="LysM"/>
    <property type="match status" value="1"/>
</dbReference>
<evidence type="ECO:0000313" key="3">
    <source>
        <dbReference type="Proteomes" id="UP000566819"/>
    </source>
</evidence>
<dbReference type="Gene3D" id="3.10.350.10">
    <property type="entry name" value="LysM domain"/>
    <property type="match status" value="1"/>
</dbReference>
<dbReference type="InterPro" id="IPR036779">
    <property type="entry name" value="LysM_dom_sf"/>
</dbReference>
<keyword evidence="3" id="KW-1185">Reference proteome</keyword>
<feature type="region of interest" description="Disordered" evidence="1">
    <location>
        <begin position="374"/>
        <end position="480"/>
    </location>
</feature>
<feature type="region of interest" description="Disordered" evidence="1">
    <location>
        <begin position="589"/>
        <end position="636"/>
    </location>
</feature>
<gene>
    <name evidence="2" type="ORF">G7Y89_g812</name>
</gene>